<dbReference type="RefSeq" id="WP_189001923.1">
    <property type="nucleotide sequence ID" value="NZ_BMOU01000007.1"/>
</dbReference>
<dbReference type="EMBL" id="BMOU01000007">
    <property type="protein sequence ID" value="GGO03335.1"/>
    <property type="molecule type" value="Genomic_DNA"/>
</dbReference>
<accession>A0A830GS56</accession>
<dbReference type="Gene3D" id="3.40.50.450">
    <property type="match status" value="1"/>
</dbReference>
<evidence type="ECO:0000313" key="2">
    <source>
        <dbReference type="Proteomes" id="UP000605784"/>
    </source>
</evidence>
<sequence length="178" mass="19461">MTEVFLAGPIDFQDVETIVDYRLTIRDRLREAGFEPVDQYSAALELVAETDGVAEIGERLDELPDEPYLDAVSHAVAATSFEDVLADPSLVPEHTPPEVVTDIVERDLSLVADSDAFLAYLPDPSCGTMAELLHAVRCDHPTVVVSETPPHFVQYYADATCPTAEEAIETLSERLATV</sequence>
<name>A0A830GS56_9EURY</name>
<reference evidence="1" key="2">
    <citation type="submission" date="2020-09" db="EMBL/GenBank/DDBJ databases">
        <authorList>
            <person name="Sun Q."/>
            <person name="Ohkuma M."/>
        </authorList>
    </citation>
    <scope>NUCLEOTIDE SEQUENCE</scope>
    <source>
        <strain evidence="1">JCM 17820</strain>
    </source>
</reference>
<comment type="caution">
    <text evidence="1">The sequence shown here is derived from an EMBL/GenBank/DDBJ whole genome shotgun (WGS) entry which is preliminary data.</text>
</comment>
<dbReference type="SUPFAM" id="SSF52309">
    <property type="entry name" value="N-(deoxy)ribosyltransferase-like"/>
    <property type="match status" value="1"/>
</dbReference>
<proteinExistence type="predicted"/>
<organism evidence="1 2">
    <name type="scientific">Haloarcula pellucida</name>
    <dbReference type="NCBI Taxonomy" id="1427151"/>
    <lineage>
        <taxon>Archaea</taxon>
        <taxon>Methanobacteriati</taxon>
        <taxon>Methanobacteriota</taxon>
        <taxon>Stenosarchaea group</taxon>
        <taxon>Halobacteria</taxon>
        <taxon>Halobacteriales</taxon>
        <taxon>Haloarculaceae</taxon>
        <taxon>Haloarcula</taxon>
    </lineage>
</organism>
<dbReference type="AlphaFoldDB" id="A0A830GS56"/>
<evidence type="ECO:0000313" key="1">
    <source>
        <dbReference type="EMBL" id="GGO03335.1"/>
    </source>
</evidence>
<reference evidence="1" key="1">
    <citation type="journal article" date="2014" name="Int. J. Syst. Evol. Microbiol.">
        <title>Complete genome sequence of Corynebacterium casei LMG S-19264T (=DSM 44701T), isolated from a smear-ripened cheese.</title>
        <authorList>
            <consortium name="US DOE Joint Genome Institute (JGI-PGF)"/>
            <person name="Walter F."/>
            <person name="Albersmeier A."/>
            <person name="Kalinowski J."/>
            <person name="Ruckert C."/>
        </authorList>
    </citation>
    <scope>NUCLEOTIDE SEQUENCE</scope>
    <source>
        <strain evidence="1">JCM 17820</strain>
    </source>
</reference>
<keyword evidence="2" id="KW-1185">Reference proteome</keyword>
<dbReference type="Proteomes" id="UP000605784">
    <property type="component" value="Unassembled WGS sequence"/>
</dbReference>
<gene>
    <name evidence="1" type="ORF">GCM10009030_38890</name>
</gene>
<protein>
    <submittedName>
        <fullName evidence="1">Uncharacterized protein</fullName>
    </submittedName>
</protein>